<dbReference type="Gene3D" id="3.40.50.2300">
    <property type="match status" value="1"/>
</dbReference>
<evidence type="ECO:0000313" key="8">
    <source>
        <dbReference type="Proteomes" id="UP000662185"/>
    </source>
</evidence>
<dbReference type="InterPro" id="IPR043128">
    <property type="entry name" value="Rev_trsase/Diguanyl_cyclase"/>
</dbReference>
<comment type="caution">
    <text evidence="7">The sequence shown here is derived from an EMBL/GenBank/DDBJ whole genome shotgun (WGS) entry which is preliminary data.</text>
</comment>
<dbReference type="InterPro" id="IPR050595">
    <property type="entry name" value="Bact_response_regulator"/>
</dbReference>
<dbReference type="PROSITE" id="PS50110">
    <property type="entry name" value="RESPONSE_REGULATORY"/>
    <property type="match status" value="1"/>
</dbReference>
<gene>
    <name evidence="7" type="ORF">H6G06_00160</name>
</gene>
<dbReference type="InterPro" id="IPR029787">
    <property type="entry name" value="Nucleotide_cyclase"/>
</dbReference>
<dbReference type="PANTHER" id="PTHR44591">
    <property type="entry name" value="STRESS RESPONSE REGULATOR PROTEIN 1"/>
    <property type="match status" value="1"/>
</dbReference>
<dbReference type="Proteomes" id="UP000662185">
    <property type="component" value="Unassembled WGS sequence"/>
</dbReference>
<dbReference type="Gene3D" id="3.30.70.270">
    <property type="match status" value="1"/>
</dbReference>
<dbReference type="AlphaFoldDB" id="A0A926WDJ6"/>
<proteinExistence type="predicted"/>
<protein>
    <submittedName>
        <fullName evidence="7">Response regulator</fullName>
    </submittedName>
</protein>
<name>A0A926WDJ6_9NOST</name>
<dbReference type="SUPFAM" id="SSF52172">
    <property type="entry name" value="CheY-like"/>
    <property type="match status" value="1"/>
</dbReference>
<dbReference type="CDD" id="cd01949">
    <property type="entry name" value="GGDEF"/>
    <property type="match status" value="1"/>
</dbReference>
<dbReference type="SMART" id="SM00267">
    <property type="entry name" value="GGDEF"/>
    <property type="match status" value="1"/>
</dbReference>
<feature type="domain" description="Response regulatory" evidence="5">
    <location>
        <begin position="12"/>
        <end position="128"/>
    </location>
</feature>
<dbReference type="GO" id="GO:0000160">
    <property type="term" value="P:phosphorelay signal transduction system"/>
    <property type="evidence" value="ECO:0007669"/>
    <property type="project" value="UniProtKB-KW"/>
</dbReference>
<feature type="modified residue" description="4-aspartylphosphate" evidence="3">
    <location>
        <position position="61"/>
    </location>
</feature>
<feature type="domain" description="GGDEF" evidence="6">
    <location>
        <begin position="199"/>
        <end position="331"/>
    </location>
</feature>
<evidence type="ECO:0000259" key="6">
    <source>
        <dbReference type="PROSITE" id="PS50887"/>
    </source>
</evidence>
<dbReference type="SUPFAM" id="SSF55073">
    <property type="entry name" value="Nucleotide cyclase"/>
    <property type="match status" value="1"/>
</dbReference>
<dbReference type="NCBIfam" id="TIGR00254">
    <property type="entry name" value="GGDEF"/>
    <property type="match status" value="1"/>
</dbReference>
<dbReference type="InterPro" id="IPR001789">
    <property type="entry name" value="Sig_transdc_resp-reg_receiver"/>
</dbReference>
<dbReference type="SMART" id="SM00448">
    <property type="entry name" value="REC"/>
    <property type="match status" value="1"/>
</dbReference>
<evidence type="ECO:0000313" key="7">
    <source>
        <dbReference type="EMBL" id="MBD2291929.1"/>
    </source>
</evidence>
<evidence type="ECO:0000256" key="2">
    <source>
        <dbReference type="ARBA" id="ARBA00023012"/>
    </source>
</evidence>
<accession>A0A926WDJ6</accession>
<sequence length="331" mass="37929">MSKSKLDHNNRLILLVDDSPEYLRLLSKILKSKGFNVEKTVNGKTAIEIAKNQCPDLILLDINMPKMNGYEVYRQLKTQEKTANIPIIFMGTLDQVINKIRNFDIPIIDCITKPFQESEILSRVESKLIVYQKHLEIIAYNQRLDQEKEEHKRFTKALITANQNLQSVVLVDAVTKVANRRKFDEYLNLQWQKLASEKLPLSLLICNLDFANNYNNADIDLTADNFLQQIATEIKSEVKRSTDLVASYENEKFAVILPNTNSQGAVYVSMLIQKKVNSLKINNTPFIENDFLTLAIGVATIFPSVKKTPKTLIHMVEKALNFEKIQRTTKL</sequence>
<keyword evidence="1 3" id="KW-0597">Phosphoprotein</keyword>
<dbReference type="EMBL" id="JACJQU010000001">
    <property type="protein sequence ID" value="MBD2291929.1"/>
    <property type="molecule type" value="Genomic_DNA"/>
</dbReference>
<dbReference type="Pfam" id="PF00072">
    <property type="entry name" value="Response_reg"/>
    <property type="match status" value="1"/>
</dbReference>
<evidence type="ECO:0000259" key="5">
    <source>
        <dbReference type="PROSITE" id="PS50110"/>
    </source>
</evidence>
<dbReference type="PANTHER" id="PTHR44591:SF14">
    <property type="entry name" value="PROTEIN PILG"/>
    <property type="match status" value="1"/>
</dbReference>
<feature type="coiled-coil region" evidence="4">
    <location>
        <begin position="137"/>
        <end position="164"/>
    </location>
</feature>
<evidence type="ECO:0000256" key="4">
    <source>
        <dbReference type="SAM" id="Coils"/>
    </source>
</evidence>
<evidence type="ECO:0000256" key="3">
    <source>
        <dbReference type="PROSITE-ProRule" id="PRU00169"/>
    </source>
</evidence>
<keyword evidence="2" id="KW-0902">Two-component regulatory system</keyword>
<dbReference type="InterPro" id="IPR000160">
    <property type="entry name" value="GGDEF_dom"/>
</dbReference>
<organism evidence="7 8">
    <name type="scientific">Anabaena sphaerica FACHB-251</name>
    <dbReference type="NCBI Taxonomy" id="2692883"/>
    <lineage>
        <taxon>Bacteria</taxon>
        <taxon>Bacillati</taxon>
        <taxon>Cyanobacteriota</taxon>
        <taxon>Cyanophyceae</taxon>
        <taxon>Nostocales</taxon>
        <taxon>Nostocaceae</taxon>
        <taxon>Anabaena</taxon>
    </lineage>
</organism>
<dbReference type="InterPro" id="IPR011006">
    <property type="entry name" value="CheY-like_superfamily"/>
</dbReference>
<keyword evidence="8" id="KW-1185">Reference proteome</keyword>
<evidence type="ECO:0000256" key="1">
    <source>
        <dbReference type="ARBA" id="ARBA00022553"/>
    </source>
</evidence>
<keyword evidence="4" id="KW-0175">Coiled coil</keyword>
<dbReference type="PROSITE" id="PS50887">
    <property type="entry name" value="GGDEF"/>
    <property type="match status" value="1"/>
</dbReference>
<reference evidence="8" key="1">
    <citation type="journal article" date="2020" name="ISME J.">
        <title>Comparative genomics reveals insights into cyanobacterial evolution and habitat adaptation.</title>
        <authorList>
            <person name="Chen M.Y."/>
            <person name="Teng W.K."/>
            <person name="Zhao L."/>
            <person name="Hu C.X."/>
            <person name="Zhou Y.K."/>
            <person name="Han B.P."/>
            <person name="Song L.R."/>
            <person name="Shu W.S."/>
        </authorList>
    </citation>
    <scope>NUCLEOTIDE SEQUENCE [LARGE SCALE GENOMIC DNA]</scope>
    <source>
        <strain evidence="8">FACHB-251</strain>
    </source>
</reference>
<dbReference type="Pfam" id="PF00990">
    <property type="entry name" value="GGDEF"/>
    <property type="match status" value="1"/>
</dbReference>